<dbReference type="NCBIfam" id="TIGR01782">
    <property type="entry name" value="TonB-Xanth-Caul"/>
    <property type="match status" value="1"/>
</dbReference>
<reference evidence="10 11" key="1">
    <citation type="submission" date="2023-07" db="EMBL/GenBank/DDBJ databases">
        <title>Sorghum-associated microbial communities from plants grown in Nebraska, USA.</title>
        <authorList>
            <person name="Schachtman D."/>
        </authorList>
    </citation>
    <scope>NUCLEOTIDE SEQUENCE [LARGE SCALE GENOMIC DNA]</scope>
    <source>
        <strain evidence="10 11">DS2154</strain>
    </source>
</reference>
<dbReference type="Gene3D" id="2.170.130.10">
    <property type="entry name" value="TonB-dependent receptor, plug domain"/>
    <property type="match status" value="1"/>
</dbReference>
<dbReference type="PANTHER" id="PTHR40980">
    <property type="entry name" value="PLUG DOMAIN-CONTAINING PROTEIN"/>
    <property type="match status" value="1"/>
</dbReference>
<evidence type="ECO:0000256" key="7">
    <source>
        <dbReference type="RuleBase" id="RU003357"/>
    </source>
</evidence>
<gene>
    <name evidence="10" type="ORF">J2800_003264</name>
</gene>
<dbReference type="Pfam" id="PF00593">
    <property type="entry name" value="TonB_dep_Rec_b-barrel"/>
    <property type="match status" value="1"/>
</dbReference>
<evidence type="ECO:0000256" key="5">
    <source>
        <dbReference type="ARBA" id="ARBA00023136"/>
    </source>
</evidence>
<keyword evidence="3" id="KW-0406">Ion transport</keyword>
<dbReference type="SMART" id="SM00965">
    <property type="entry name" value="STN"/>
    <property type="match status" value="1"/>
</dbReference>
<evidence type="ECO:0000313" key="10">
    <source>
        <dbReference type="EMBL" id="MDR6532506.1"/>
    </source>
</evidence>
<keyword evidence="4" id="KW-0408">Iron</keyword>
<keyword evidence="6" id="KW-0998">Cell outer membrane</keyword>
<dbReference type="InterPro" id="IPR000531">
    <property type="entry name" value="Beta-barrel_TonB"/>
</dbReference>
<protein>
    <submittedName>
        <fullName evidence="10">TonB-dependent receptor</fullName>
    </submittedName>
</protein>
<sequence length="1037" mass="110526">MPREVRAAGRGRRLTCVAAMLALAVAPTAARAAATRSVDLPAQPLSTALLALSRQTGTIIIAPAALVRGRAAPAVRGRLEPAEAVRRLLRGSGLDLSVSADGVISIRAVPPPPAIAPSRRRLLPPEDSEPAALSTVLVVARDLGSEALRIKRLSAQTSDILLGDDLRGLADPNLGGAMQSLPGVAVTNDGGEGRQVSVRGLSSEFTRVRINGMETLATFGGTNAGGGTNRGRAFDFNVFAADLFNQIRVRKTPSADVDEGSLGATVDLQTRSPLDGPRSRVQLTVEGAYNFGADKAAPRLSAIVSRRSRDDRFGILVSAAYSKRAVEDVGANAGQWQAGDTVYPGFGSTAAGAPDLAALNAALHPRIPRLEIFRIEQERLGLTGSLQWRPSGRTQVDLDVLYAELSSERREDLLETFTLRTAGSCRTPLNADCGIAAVKVRDATIITPRPGLPVLIAGAFDNVDVRAESRLDRLKTIFRQTTLSVSHRLSDRLILNALAGYSRSDFGNPLQATVQLDQYDVQGFAYDFGDHRRPLIDFGSADLTTPANWSLAELRSEPNWVDNSFKTVGVDLEWALHDGLTLRGGLQHKAYNTEATALSRSNGTIANLNADIPAALAAIPPSTYLRQVWSNRFATATGTPDAWLAPDVASAFARFQAACASGACGTLALGPEPLLGLNYGVEERDSSAYLQAAFAVPWPWSPRGDLGLRYARTGQVSQGFTLDMDASGSVRPVSGRRAYDDLLPSFNLTLEPRDDLLLRFAAARAMARPDLRSLRPGVTVSTGGLRSVSAGDPFLRPTRADTLDTAVEWYFAPGSILSVAVFHKTIRSNALTVATTPTVFADNPYGLPDSVAATACGRLPGCAPELPIWQFLTRTDRGGGHLDGVELALQAPLDGAAPALRGWSVRAGLTYTRSRMRFQDLAGAPFVAHDSLGSPRLVGTITTAYRRSGLDLRATLSHRGRYLTAIPASTGANVDGVNGYTSLDVSARYQVAPGWWLTAAGGNLLNAAQRQFSDTSGLANYQHHTGREIRVGLEMRY</sequence>
<dbReference type="SUPFAM" id="SSF56935">
    <property type="entry name" value="Porins"/>
    <property type="match status" value="1"/>
</dbReference>
<dbReference type="Pfam" id="PF07715">
    <property type="entry name" value="Plug"/>
    <property type="match status" value="1"/>
</dbReference>
<accession>A0ABU1N218</accession>
<dbReference type="InterPro" id="IPR010104">
    <property type="entry name" value="TonB_rcpt_bac"/>
</dbReference>
<keyword evidence="8" id="KW-0732">Signal</keyword>
<keyword evidence="11" id="KW-1185">Reference proteome</keyword>
<keyword evidence="10" id="KW-0675">Receptor</keyword>
<keyword evidence="7" id="KW-0798">TonB box</keyword>
<dbReference type="Gene3D" id="3.55.50.30">
    <property type="match status" value="1"/>
</dbReference>
<dbReference type="PANTHER" id="PTHR40980:SF3">
    <property type="entry name" value="TONB-DEPENDENT RECEPTOR-LIKE BETA-BARREL DOMAIN-CONTAINING PROTEIN"/>
    <property type="match status" value="1"/>
</dbReference>
<dbReference type="RefSeq" id="WP_310033026.1">
    <property type="nucleotide sequence ID" value="NZ_JAVDRL010000009.1"/>
</dbReference>
<evidence type="ECO:0000256" key="3">
    <source>
        <dbReference type="ARBA" id="ARBA00022496"/>
    </source>
</evidence>
<evidence type="ECO:0000256" key="2">
    <source>
        <dbReference type="ARBA" id="ARBA00022448"/>
    </source>
</evidence>
<evidence type="ECO:0000256" key="8">
    <source>
        <dbReference type="SAM" id="SignalP"/>
    </source>
</evidence>
<comment type="caution">
    <text evidence="10">The sequence shown here is derived from an EMBL/GenBank/DDBJ whole genome shotgun (WGS) entry which is preliminary data.</text>
</comment>
<evidence type="ECO:0000256" key="4">
    <source>
        <dbReference type="ARBA" id="ARBA00023004"/>
    </source>
</evidence>
<proteinExistence type="inferred from homology"/>
<keyword evidence="2" id="KW-0813">Transport</keyword>
<evidence type="ECO:0000313" key="11">
    <source>
        <dbReference type="Proteomes" id="UP001262754"/>
    </source>
</evidence>
<keyword evidence="3" id="KW-0410">Iron transport</keyword>
<dbReference type="InterPro" id="IPR037066">
    <property type="entry name" value="Plug_dom_sf"/>
</dbReference>
<dbReference type="Pfam" id="PF07660">
    <property type="entry name" value="STN"/>
    <property type="match status" value="1"/>
</dbReference>
<comment type="subcellular location">
    <subcellularLocation>
        <location evidence="1 7">Cell outer membrane</location>
    </subcellularLocation>
</comment>
<dbReference type="InterPro" id="IPR011662">
    <property type="entry name" value="Secretin/TonB_short_N"/>
</dbReference>
<evidence type="ECO:0000256" key="6">
    <source>
        <dbReference type="ARBA" id="ARBA00023237"/>
    </source>
</evidence>
<evidence type="ECO:0000256" key="1">
    <source>
        <dbReference type="ARBA" id="ARBA00004442"/>
    </source>
</evidence>
<evidence type="ECO:0000259" key="9">
    <source>
        <dbReference type="SMART" id="SM00965"/>
    </source>
</evidence>
<feature type="signal peptide" evidence="8">
    <location>
        <begin position="1"/>
        <end position="32"/>
    </location>
</feature>
<dbReference type="EMBL" id="JAVDRL010000009">
    <property type="protein sequence ID" value="MDR6532506.1"/>
    <property type="molecule type" value="Genomic_DNA"/>
</dbReference>
<dbReference type="Proteomes" id="UP001262754">
    <property type="component" value="Unassembled WGS sequence"/>
</dbReference>
<comment type="similarity">
    <text evidence="7">Belongs to the TonB-dependent receptor family.</text>
</comment>
<dbReference type="InterPro" id="IPR012910">
    <property type="entry name" value="Plug_dom"/>
</dbReference>
<dbReference type="InterPro" id="IPR036942">
    <property type="entry name" value="Beta-barrel_TonB_sf"/>
</dbReference>
<feature type="domain" description="Secretin/TonB short N-terminal" evidence="9">
    <location>
        <begin position="58"/>
        <end position="109"/>
    </location>
</feature>
<organism evidence="10 11">
    <name type="scientific">Caulobacter rhizosphaerae</name>
    <dbReference type="NCBI Taxonomy" id="2010972"/>
    <lineage>
        <taxon>Bacteria</taxon>
        <taxon>Pseudomonadati</taxon>
        <taxon>Pseudomonadota</taxon>
        <taxon>Alphaproteobacteria</taxon>
        <taxon>Caulobacterales</taxon>
        <taxon>Caulobacteraceae</taxon>
        <taxon>Caulobacter</taxon>
    </lineage>
</organism>
<feature type="chain" id="PRO_5047297218" evidence="8">
    <location>
        <begin position="33"/>
        <end position="1037"/>
    </location>
</feature>
<dbReference type="Gene3D" id="2.40.170.20">
    <property type="entry name" value="TonB-dependent receptor, beta-barrel domain"/>
    <property type="match status" value="1"/>
</dbReference>
<name>A0ABU1N218_9CAUL</name>
<keyword evidence="5 7" id="KW-0472">Membrane</keyword>